<organism evidence="2 3">
    <name type="scientific">Chrysemys picta bellii</name>
    <name type="common">Western painted turtle</name>
    <name type="synonym">Emys bellii</name>
    <dbReference type="NCBI Taxonomy" id="8478"/>
    <lineage>
        <taxon>Eukaryota</taxon>
        <taxon>Metazoa</taxon>
        <taxon>Chordata</taxon>
        <taxon>Craniata</taxon>
        <taxon>Vertebrata</taxon>
        <taxon>Euteleostomi</taxon>
        <taxon>Archelosauria</taxon>
        <taxon>Testudinata</taxon>
        <taxon>Testudines</taxon>
        <taxon>Cryptodira</taxon>
        <taxon>Durocryptodira</taxon>
        <taxon>Testudinoidea</taxon>
        <taxon>Emydidae</taxon>
        <taxon>Chrysemys</taxon>
    </lineage>
</organism>
<dbReference type="Ensembl" id="ENSCPBT00000007654.1">
    <property type="protein sequence ID" value="ENSCPBP00000006335.1"/>
    <property type="gene ID" value="ENSCPBG00000005046.1"/>
</dbReference>
<name>A0A8C3FD21_CHRPI</name>
<dbReference type="AlphaFoldDB" id="A0A8C3FD21"/>
<evidence type="ECO:0000313" key="2">
    <source>
        <dbReference type="Ensembl" id="ENSCPBP00000006335.1"/>
    </source>
</evidence>
<dbReference type="Proteomes" id="UP000694380">
    <property type="component" value="Unplaced"/>
</dbReference>
<evidence type="ECO:0000256" key="1">
    <source>
        <dbReference type="SAM" id="MobiDB-lite"/>
    </source>
</evidence>
<reference evidence="2" key="2">
    <citation type="submission" date="2025-09" db="UniProtKB">
        <authorList>
            <consortium name="Ensembl"/>
        </authorList>
    </citation>
    <scope>IDENTIFICATION</scope>
</reference>
<protein>
    <submittedName>
        <fullName evidence="2">Uncharacterized protein</fullName>
    </submittedName>
</protein>
<reference evidence="2" key="1">
    <citation type="submission" date="2025-08" db="UniProtKB">
        <authorList>
            <consortium name="Ensembl"/>
        </authorList>
    </citation>
    <scope>IDENTIFICATION</scope>
</reference>
<sequence length="103" mass="11142">MAQGPDPAHLGFGSGPQDCHPCGAAGLRQAPWPRAVPRSSQHHVPVAPGEDGGAESSVCCPCLQNLISSFSFSVLCTNDFYFFRFLARVFLLHLHICIFCLQV</sequence>
<accession>A0A8C3FD21</accession>
<proteinExistence type="predicted"/>
<evidence type="ECO:0000313" key="3">
    <source>
        <dbReference type="Proteomes" id="UP000694380"/>
    </source>
</evidence>
<feature type="region of interest" description="Disordered" evidence="1">
    <location>
        <begin position="35"/>
        <end position="54"/>
    </location>
</feature>
<keyword evidence="3" id="KW-1185">Reference proteome</keyword>